<organism evidence="5 6">
    <name type="scientific">Solobacterium moorei</name>
    <dbReference type="NCBI Taxonomy" id="102148"/>
    <lineage>
        <taxon>Bacteria</taxon>
        <taxon>Bacillati</taxon>
        <taxon>Bacillota</taxon>
        <taxon>Erysipelotrichia</taxon>
        <taxon>Erysipelotrichales</taxon>
        <taxon>Erysipelotrichaceae</taxon>
        <taxon>Solobacterium</taxon>
    </lineage>
</organism>
<dbReference type="Pfam" id="PF02872">
    <property type="entry name" value="5_nucleotid_C"/>
    <property type="match status" value="1"/>
</dbReference>
<dbReference type="PANTHER" id="PTHR11575">
    <property type="entry name" value="5'-NUCLEOTIDASE-RELATED"/>
    <property type="match status" value="1"/>
</dbReference>
<evidence type="ECO:0000256" key="1">
    <source>
        <dbReference type="ARBA" id="ARBA00022729"/>
    </source>
</evidence>
<dbReference type="GO" id="GO:0009166">
    <property type="term" value="P:nucleotide catabolic process"/>
    <property type="evidence" value="ECO:0007669"/>
    <property type="project" value="InterPro"/>
</dbReference>
<dbReference type="GO" id="GO:0030288">
    <property type="term" value="C:outer membrane-bounded periplasmic space"/>
    <property type="evidence" value="ECO:0007669"/>
    <property type="project" value="TreeGrafter"/>
</dbReference>
<dbReference type="GO" id="GO:0008768">
    <property type="term" value="F:UDP-sugar diphosphatase activity"/>
    <property type="evidence" value="ECO:0007669"/>
    <property type="project" value="TreeGrafter"/>
</dbReference>
<dbReference type="PANTHER" id="PTHR11575:SF23">
    <property type="entry name" value="5-NUCLEOTIDASE FAMILY PROTEIN"/>
    <property type="match status" value="1"/>
</dbReference>
<dbReference type="InterPro" id="IPR036907">
    <property type="entry name" value="5'-Nucleotdase_C_sf"/>
</dbReference>
<keyword evidence="1" id="KW-0732">Signal</keyword>
<accession>A0A412PIW7</accession>
<dbReference type="InterPro" id="IPR004843">
    <property type="entry name" value="Calcineurin-like_PHP"/>
</dbReference>
<dbReference type="GO" id="GO:0008253">
    <property type="term" value="F:5'-nucleotidase activity"/>
    <property type="evidence" value="ECO:0007669"/>
    <property type="project" value="TreeGrafter"/>
</dbReference>
<keyword evidence="2" id="KW-0378">Hydrolase</keyword>
<comment type="similarity">
    <text evidence="2">Belongs to the 5'-nucleotidase family.</text>
</comment>
<evidence type="ECO:0000259" key="3">
    <source>
        <dbReference type="Pfam" id="PF00149"/>
    </source>
</evidence>
<dbReference type="InterPro" id="IPR006179">
    <property type="entry name" value="5_nucleotidase/apyrase"/>
</dbReference>
<keyword evidence="2" id="KW-0547">Nucleotide-binding</keyword>
<proteinExistence type="inferred from homology"/>
<dbReference type="InterPro" id="IPR008334">
    <property type="entry name" value="5'-Nucleotdase_C"/>
</dbReference>
<evidence type="ECO:0000256" key="2">
    <source>
        <dbReference type="RuleBase" id="RU362119"/>
    </source>
</evidence>
<feature type="domain" description="5'-Nucleotidase C-terminal" evidence="4">
    <location>
        <begin position="320"/>
        <end position="459"/>
    </location>
</feature>
<gene>
    <name evidence="5" type="ORF">DWX20_03395</name>
</gene>
<dbReference type="CDD" id="cd00845">
    <property type="entry name" value="MPP_UshA_N_like"/>
    <property type="match status" value="1"/>
</dbReference>
<evidence type="ECO:0000313" key="6">
    <source>
        <dbReference type="Proteomes" id="UP000284731"/>
    </source>
</evidence>
<dbReference type="Proteomes" id="UP000284731">
    <property type="component" value="Unassembled WGS sequence"/>
</dbReference>
<dbReference type="EMBL" id="QRWX01000001">
    <property type="protein sequence ID" value="RGT58099.1"/>
    <property type="molecule type" value="Genomic_DNA"/>
</dbReference>
<dbReference type="SUPFAM" id="SSF55816">
    <property type="entry name" value="5'-nucleotidase (syn. UDP-sugar hydrolase), C-terminal domain"/>
    <property type="match status" value="1"/>
</dbReference>
<name>A0A412PIW7_9FIRM</name>
<dbReference type="GO" id="GO:0000166">
    <property type="term" value="F:nucleotide binding"/>
    <property type="evidence" value="ECO:0007669"/>
    <property type="project" value="UniProtKB-KW"/>
</dbReference>
<evidence type="ECO:0000259" key="4">
    <source>
        <dbReference type="Pfam" id="PF02872"/>
    </source>
</evidence>
<dbReference type="InterPro" id="IPR029052">
    <property type="entry name" value="Metallo-depent_PP-like"/>
</dbReference>
<reference evidence="5 6" key="1">
    <citation type="submission" date="2018-08" db="EMBL/GenBank/DDBJ databases">
        <title>A genome reference for cultivated species of the human gut microbiota.</title>
        <authorList>
            <person name="Zou Y."/>
            <person name="Xue W."/>
            <person name="Luo G."/>
        </authorList>
    </citation>
    <scope>NUCLEOTIDE SEQUENCE [LARGE SCALE GENOMIC DNA]</scope>
    <source>
        <strain evidence="5 6">AF18-46</strain>
    </source>
</reference>
<feature type="domain" description="Calcineurin-like phosphoesterase" evidence="3">
    <location>
        <begin position="38"/>
        <end position="235"/>
    </location>
</feature>
<dbReference type="SUPFAM" id="SSF56300">
    <property type="entry name" value="Metallo-dependent phosphatases"/>
    <property type="match status" value="1"/>
</dbReference>
<comment type="caution">
    <text evidence="5">The sequence shown here is derived from an EMBL/GenBank/DDBJ whole genome shotgun (WGS) entry which is preliminary data.</text>
</comment>
<dbReference type="Gene3D" id="3.90.780.10">
    <property type="entry name" value="5'-Nucleotidase, C-terminal domain"/>
    <property type="match status" value="1"/>
</dbReference>
<protein>
    <submittedName>
        <fullName evidence="5">Bifunctional metallophosphatase/5'-nucleotidase</fullName>
    </submittedName>
</protein>
<dbReference type="PRINTS" id="PR01607">
    <property type="entry name" value="APYRASEFAMLY"/>
</dbReference>
<sequence length="499" mass="56359">MNKSKQRLTVTLKSIQIRFILLLHSIIRIQEADMKKITIWHTNDVHSQFEDFSLIVSYIREHVNIEKDFLLDAGDFCDQKSVMISGTHGVGGIELLKTAGYDAMAIGNNEFFAGMEYLEEMTNQNFPLLSANLFRLNKEPIPGVLPFIILKRNGVRVLIIGISPYWGESPESTAFTDMCGVKPLEPTPLVQDILVQEKGNYDISILLSHGGIKKDRLIAETVDGLDCIIGGHSHTEMDDAEYINGTWIHQSGCWAKYLGKLTLEVDDQFHVVSACGENIVVEKEKDPEIESVIAQQTKLAITELSKVLYVLPQDLEFSIENECMAMNALADMMWKTYSSDLALINHGILSKRITKEVTKLNLLEVSPSPLNPTTLVWSGKQIKDAILASQKEAYIHMPSNRWAGFRGTELGTIAVSYNVQVDCGLQIITIDGQLLDEEKEYRVLTSDFLQRGYGYDMLGESLKETSFAREYFRDLLEIKLNDLQFIESAKIIRFHRGRL</sequence>
<dbReference type="Pfam" id="PF00149">
    <property type="entry name" value="Metallophos"/>
    <property type="match status" value="1"/>
</dbReference>
<evidence type="ECO:0000313" key="5">
    <source>
        <dbReference type="EMBL" id="RGT58099.1"/>
    </source>
</evidence>
<dbReference type="AlphaFoldDB" id="A0A412PIW7"/>
<dbReference type="Gene3D" id="3.60.21.10">
    <property type="match status" value="1"/>
</dbReference>